<evidence type="ECO:0000313" key="2">
    <source>
        <dbReference type="EMBL" id="GEO81188.1"/>
    </source>
</evidence>
<dbReference type="Proteomes" id="UP000321567">
    <property type="component" value="Unassembled WGS sequence"/>
</dbReference>
<dbReference type="RefSeq" id="WP_147163225.1">
    <property type="nucleotide sequence ID" value="NZ_BJZO01000028.1"/>
</dbReference>
<keyword evidence="3" id="KW-1185">Reference proteome</keyword>
<sequence>MLRRIGVALLAFLYRLTVLPAVVAFFLAPVVAGVAVAVGLNVAWGSLPWALLLAPVAVGLALTALWWLPRIRQRSAPAWLENALALALGRRS</sequence>
<feature type="transmembrane region" description="Helical" evidence="1">
    <location>
        <begin position="46"/>
        <end position="68"/>
    </location>
</feature>
<feature type="transmembrane region" description="Helical" evidence="1">
    <location>
        <begin position="12"/>
        <end position="40"/>
    </location>
</feature>
<keyword evidence="1" id="KW-1133">Transmembrane helix</keyword>
<protein>
    <submittedName>
        <fullName evidence="2">Uncharacterized protein</fullName>
    </submittedName>
</protein>
<keyword evidence="1" id="KW-0812">Transmembrane</keyword>
<keyword evidence="1" id="KW-0472">Membrane</keyword>
<comment type="caution">
    <text evidence="2">The sequence shown here is derived from an EMBL/GenBank/DDBJ whole genome shotgun (WGS) entry which is preliminary data.</text>
</comment>
<dbReference type="EMBL" id="BJZO01000028">
    <property type="protein sequence ID" value="GEO81188.1"/>
    <property type="molecule type" value="Genomic_DNA"/>
</dbReference>
<evidence type="ECO:0000256" key="1">
    <source>
        <dbReference type="SAM" id="Phobius"/>
    </source>
</evidence>
<evidence type="ECO:0000313" key="3">
    <source>
        <dbReference type="Proteomes" id="UP000321567"/>
    </source>
</evidence>
<dbReference type="AlphaFoldDB" id="A0A512H6Y5"/>
<proteinExistence type="predicted"/>
<reference evidence="2 3" key="1">
    <citation type="submission" date="2019-07" db="EMBL/GenBank/DDBJ databases">
        <title>Whole genome shotgun sequence of Rhodospirillum oryzae NBRC 107573.</title>
        <authorList>
            <person name="Hosoyama A."/>
            <person name="Uohara A."/>
            <person name="Ohji S."/>
            <person name="Ichikawa N."/>
        </authorList>
    </citation>
    <scope>NUCLEOTIDE SEQUENCE [LARGE SCALE GENOMIC DNA]</scope>
    <source>
        <strain evidence="2 3">NBRC 107573</strain>
    </source>
</reference>
<name>A0A512H6Y5_9PROT</name>
<organism evidence="2 3">
    <name type="scientific">Pararhodospirillum oryzae</name>
    <dbReference type="NCBI Taxonomy" id="478448"/>
    <lineage>
        <taxon>Bacteria</taxon>
        <taxon>Pseudomonadati</taxon>
        <taxon>Pseudomonadota</taxon>
        <taxon>Alphaproteobacteria</taxon>
        <taxon>Rhodospirillales</taxon>
        <taxon>Rhodospirillaceae</taxon>
        <taxon>Pararhodospirillum</taxon>
    </lineage>
</organism>
<gene>
    <name evidence="2" type="ORF">ROR02_13190</name>
</gene>
<accession>A0A512H6Y5</accession>